<gene>
    <name evidence="3" type="ORF">BJ508DRAFT_109283</name>
</gene>
<keyword evidence="4" id="KW-1185">Reference proteome</keyword>
<evidence type="ECO:0000256" key="1">
    <source>
        <dbReference type="SAM" id="MobiDB-lite"/>
    </source>
</evidence>
<organism evidence="3 4">
    <name type="scientific">Ascobolus immersus RN42</name>
    <dbReference type="NCBI Taxonomy" id="1160509"/>
    <lineage>
        <taxon>Eukaryota</taxon>
        <taxon>Fungi</taxon>
        <taxon>Dikarya</taxon>
        <taxon>Ascomycota</taxon>
        <taxon>Pezizomycotina</taxon>
        <taxon>Pezizomycetes</taxon>
        <taxon>Pezizales</taxon>
        <taxon>Ascobolaceae</taxon>
        <taxon>Ascobolus</taxon>
    </lineage>
</organism>
<sequence length="123" mass="13858">MLANCSSTPSRSWKRPREGRKSSSTTTAKASVALRSIVTDLPKTTLMKTALLFKASRSASSSHIHYCAIDDGCRWSYVRPCIREALRPPIMLFLLLLFLSLLFCYYFLCHRGCASSTSFDILR</sequence>
<keyword evidence="2" id="KW-0812">Transmembrane</keyword>
<feature type="compositionally biased region" description="Polar residues" evidence="1">
    <location>
        <begin position="1"/>
        <end position="11"/>
    </location>
</feature>
<dbReference type="EMBL" id="ML119968">
    <property type="protein sequence ID" value="RPA71136.1"/>
    <property type="molecule type" value="Genomic_DNA"/>
</dbReference>
<keyword evidence="2" id="KW-0472">Membrane</keyword>
<feature type="transmembrane region" description="Helical" evidence="2">
    <location>
        <begin position="89"/>
        <end position="108"/>
    </location>
</feature>
<protein>
    <submittedName>
        <fullName evidence="3">Uncharacterized protein</fullName>
    </submittedName>
</protein>
<name>A0A3N4HCY6_ASCIM</name>
<dbReference type="AlphaFoldDB" id="A0A3N4HCY6"/>
<evidence type="ECO:0000313" key="4">
    <source>
        <dbReference type="Proteomes" id="UP000275078"/>
    </source>
</evidence>
<feature type="region of interest" description="Disordered" evidence="1">
    <location>
        <begin position="1"/>
        <end position="28"/>
    </location>
</feature>
<accession>A0A3N4HCY6</accession>
<dbReference type="Proteomes" id="UP000275078">
    <property type="component" value="Unassembled WGS sequence"/>
</dbReference>
<proteinExistence type="predicted"/>
<reference evidence="3 4" key="1">
    <citation type="journal article" date="2018" name="Nat. Ecol. Evol.">
        <title>Pezizomycetes genomes reveal the molecular basis of ectomycorrhizal truffle lifestyle.</title>
        <authorList>
            <person name="Murat C."/>
            <person name="Payen T."/>
            <person name="Noel B."/>
            <person name="Kuo A."/>
            <person name="Morin E."/>
            <person name="Chen J."/>
            <person name="Kohler A."/>
            <person name="Krizsan K."/>
            <person name="Balestrini R."/>
            <person name="Da Silva C."/>
            <person name="Montanini B."/>
            <person name="Hainaut M."/>
            <person name="Levati E."/>
            <person name="Barry K.W."/>
            <person name="Belfiori B."/>
            <person name="Cichocki N."/>
            <person name="Clum A."/>
            <person name="Dockter R.B."/>
            <person name="Fauchery L."/>
            <person name="Guy J."/>
            <person name="Iotti M."/>
            <person name="Le Tacon F."/>
            <person name="Lindquist E.A."/>
            <person name="Lipzen A."/>
            <person name="Malagnac F."/>
            <person name="Mello A."/>
            <person name="Molinier V."/>
            <person name="Miyauchi S."/>
            <person name="Poulain J."/>
            <person name="Riccioni C."/>
            <person name="Rubini A."/>
            <person name="Sitrit Y."/>
            <person name="Splivallo R."/>
            <person name="Traeger S."/>
            <person name="Wang M."/>
            <person name="Zifcakova L."/>
            <person name="Wipf D."/>
            <person name="Zambonelli A."/>
            <person name="Paolocci F."/>
            <person name="Nowrousian M."/>
            <person name="Ottonello S."/>
            <person name="Baldrian P."/>
            <person name="Spatafora J.W."/>
            <person name="Henrissat B."/>
            <person name="Nagy L.G."/>
            <person name="Aury J.M."/>
            <person name="Wincker P."/>
            <person name="Grigoriev I.V."/>
            <person name="Bonfante P."/>
            <person name="Martin F.M."/>
        </authorList>
    </citation>
    <scope>NUCLEOTIDE SEQUENCE [LARGE SCALE GENOMIC DNA]</scope>
    <source>
        <strain evidence="3 4">RN42</strain>
    </source>
</reference>
<evidence type="ECO:0000313" key="3">
    <source>
        <dbReference type="EMBL" id="RPA71136.1"/>
    </source>
</evidence>
<keyword evidence="2" id="KW-1133">Transmembrane helix</keyword>
<evidence type="ECO:0000256" key="2">
    <source>
        <dbReference type="SAM" id="Phobius"/>
    </source>
</evidence>